<dbReference type="InterPro" id="IPR009689">
    <property type="entry name" value="DUF1280"/>
</dbReference>
<comment type="caution">
    <text evidence="1">The sequence shown here is derived from an EMBL/GenBank/DDBJ whole genome shotgun (WGS) entry which is preliminary data.</text>
</comment>
<dbReference type="Pfam" id="PF06918">
    <property type="entry name" value="DUF1280"/>
    <property type="match status" value="1"/>
</dbReference>
<keyword evidence="2" id="KW-1185">Reference proteome</keyword>
<gene>
    <name evidence="1" type="ORF">PMEA_00013984</name>
</gene>
<protein>
    <submittedName>
        <fullName evidence="1">Uncharacterized protein</fullName>
    </submittedName>
</protein>
<reference evidence="1 2" key="1">
    <citation type="submission" date="2022-05" db="EMBL/GenBank/DDBJ databases">
        <authorList>
            <consortium name="Genoscope - CEA"/>
            <person name="William W."/>
        </authorList>
    </citation>
    <scope>NUCLEOTIDE SEQUENCE [LARGE SCALE GENOMIC DNA]</scope>
</reference>
<dbReference type="EMBL" id="CALNXJ010000024">
    <property type="protein sequence ID" value="CAH3129228.1"/>
    <property type="molecule type" value="Genomic_DNA"/>
</dbReference>
<sequence>MVPFEFKKTGCHPEVREAEFGYVTDLNQFIHLHLSENEKYDKLKKNLIRVDYHFRNGRLTWNNAIPENEVQLKLGGDAGGGSFKIAFQIANLRHPNSKINTVFFAMFHAKDSWANLKTALMKYKEQVNTLKEATWAGKNKVVFLFGDYEFLCKLFGIAGASGKYPRLWCKINHEVTQVSCHKHGHAEKRSLENIQEGYDKFVADGSVTSQQKFYHNVIHEKLLDIEFDKVCVPGLHISLGVFKELFDKLENQCFELDKKIQMVLAGDSEENDEKIPGIQSCPTTYQTSTTNEKIADEQMELAAFEKANGPLSVHLDEVLKKMNVERQAYHGKSFIGNHVHTCCKVTQILPLE</sequence>
<dbReference type="Proteomes" id="UP001159428">
    <property type="component" value="Unassembled WGS sequence"/>
</dbReference>
<evidence type="ECO:0000313" key="2">
    <source>
        <dbReference type="Proteomes" id="UP001159428"/>
    </source>
</evidence>
<dbReference type="AlphaFoldDB" id="A0AAU9WX72"/>
<accession>A0AAU9WX72</accession>
<organism evidence="1 2">
    <name type="scientific">Pocillopora meandrina</name>
    <dbReference type="NCBI Taxonomy" id="46732"/>
    <lineage>
        <taxon>Eukaryota</taxon>
        <taxon>Metazoa</taxon>
        <taxon>Cnidaria</taxon>
        <taxon>Anthozoa</taxon>
        <taxon>Hexacorallia</taxon>
        <taxon>Scleractinia</taxon>
        <taxon>Astrocoeniina</taxon>
        <taxon>Pocilloporidae</taxon>
        <taxon>Pocillopora</taxon>
    </lineage>
</organism>
<dbReference type="PANTHER" id="PTHR31424">
    <property type="entry name" value="PROTEIN CBG23806"/>
    <property type="match status" value="1"/>
</dbReference>
<name>A0AAU9WX72_9CNID</name>
<evidence type="ECO:0000313" key="1">
    <source>
        <dbReference type="EMBL" id="CAH3129228.1"/>
    </source>
</evidence>
<proteinExistence type="predicted"/>